<name>A0A6A4I847_9AGAR</name>
<dbReference type="GO" id="GO:0005524">
    <property type="term" value="F:ATP binding"/>
    <property type="evidence" value="ECO:0007669"/>
    <property type="project" value="UniProtKB-KW"/>
</dbReference>
<dbReference type="InterPro" id="IPR033705">
    <property type="entry name" value="Anticodon_Ia_Val"/>
</dbReference>
<evidence type="ECO:0000256" key="2">
    <source>
        <dbReference type="ARBA" id="ARBA00013169"/>
    </source>
</evidence>
<dbReference type="EMBL" id="ML769399">
    <property type="protein sequence ID" value="KAE9406869.1"/>
    <property type="molecule type" value="Genomic_DNA"/>
</dbReference>
<dbReference type="InterPro" id="IPR009080">
    <property type="entry name" value="tRNAsynth_Ia_anticodon-bd"/>
</dbReference>
<dbReference type="FunFam" id="3.40.50.620:FF:000457">
    <property type="entry name" value="Predicted protein"/>
    <property type="match status" value="1"/>
</dbReference>
<dbReference type="NCBIfam" id="TIGR00422">
    <property type="entry name" value="valS"/>
    <property type="match status" value="1"/>
</dbReference>
<evidence type="ECO:0000256" key="7">
    <source>
        <dbReference type="ARBA" id="ARBA00023146"/>
    </source>
</evidence>
<dbReference type="InterPro" id="IPR013155">
    <property type="entry name" value="M/V/L/I-tRNA-synth_anticd-bd"/>
</dbReference>
<dbReference type="GO" id="GO:0004832">
    <property type="term" value="F:valine-tRNA ligase activity"/>
    <property type="evidence" value="ECO:0007669"/>
    <property type="project" value="UniProtKB-EC"/>
</dbReference>
<dbReference type="SUPFAM" id="SSF47323">
    <property type="entry name" value="Anticodon-binding domain of a subclass of class I aminoacyl-tRNA synthetases"/>
    <property type="match status" value="1"/>
</dbReference>
<dbReference type="PRINTS" id="PR00986">
    <property type="entry name" value="TRNASYNTHVAL"/>
</dbReference>
<dbReference type="InterPro" id="IPR002300">
    <property type="entry name" value="aa-tRNA-synth_Ia"/>
</dbReference>
<evidence type="ECO:0000256" key="4">
    <source>
        <dbReference type="ARBA" id="ARBA00022741"/>
    </source>
</evidence>
<keyword evidence="4 10" id="KW-0547">Nucleotide-binding</keyword>
<dbReference type="GO" id="GO:0005829">
    <property type="term" value="C:cytosol"/>
    <property type="evidence" value="ECO:0007669"/>
    <property type="project" value="TreeGrafter"/>
</dbReference>
<dbReference type="GO" id="GO:0006438">
    <property type="term" value="P:valyl-tRNA aminoacylation"/>
    <property type="evidence" value="ECO:0007669"/>
    <property type="project" value="InterPro"/>
</dbReference>
<keyword evidence="3 10" id="KW-0436">Ligase</keyword>
<dbReference type="InterPro" id="IPR001412">
    <property type="entry name" value="aa-tRNA-synth_I_CS"/>
</dbReference>
<feature type="compositionally biased region" description="Basic and acidic residues" evidence="11">
    <location>
        <begin position="53"/>
        <end position="63"/>
    </location>
</feature>
<dbReference type="Gene3D" id="3.90.740.10">
    <property type="entry name" value="Valyl/Leucyl/Isoleucyl-tRNA synthetase, editing domain"/>
    <property type="match status" value="1"/>
</dbReference>
<evidence type="ECO:0000259" key="12">
    <source>
        <dbReference type="Pfam" id="PF00133"/>
    </source>
</evidence>
<evidence type="ECO:0000256" key="5">
    <source>
        <dbReference type="ARBA" id="ARBA00022840"/>
    </source>
</evidence>
<dbReference type="Pfam" id="PF00133">
    <property type="entry name" value="tRNA-synt_1"/>
    <property type="match status" value="1"/>
</dbReference>
<dbReference type="Pfam" id="PF08264">
    <property type="entry name" value="Anticodon_1"/>
    <property type="match status" value="1"/>
</dbReference>
<evidence type="ECO:0000256" key="11">
    <source>
        <dbReference type="SAM" id="MobiDB-lite"/>
    </source>
</evidence>
<evidence type="ECO:0000313" key="14">
    <source>
        <dbReference type="EMBL" id="KAE9406869.1"/>
    </source>
</evidence>
<dbReference type="AlphaFoldDB" id="A0A6A4I847"/>
<dbReference type="GO" id="GO:0002161">
    <property type="term" value="F:aminoacyl-tRNA deacylase activity"/>
    <property type="evidence" value="ECO:0007669"/>
    <property type="project" value="InterPro"/>
</dbReference>
<dbReference type="OrthoDB" id="629407at2759"/>
<dbReference type="PANTHER" id="PTHR11946:SF109">
    <property type="entry name" value="VALINE--TRNA LIGASE"/>
    <property type="match status" value="1"/>
</dbReference>
<dbReference type="InterPro" id="IPR014729">
    <property type="entry name" value="Rossmann-like_a/b/a_fold"/>
</dbReference>
<dbReference type="PANTHER" id="PTHR11946">
    <property type="entry name" value="VALYL-TRNA SYNTHETASES"/>
    <property type="match status" value="1"/>
</dbReference>
<evidence type="ECO:0000256" key="8">
    <source>
        <dbReference type="ARBA" id="ARBA00029936"/>
    </source>
</evidence>
<feature type="domain" description="Aminoacyl-tRNA synthetase class Ia" evidence="12">
    <location>
        <begin position="95"/>
        <end position="705"/>
    </location>
</feature>
<dbReference type="FunFam" id="3.40.50.620:FF:000020">
    <property type="entry name" value="Valine--tRNA ligase, mitochondrial"/>
    <property type="match status" value="1"/>
</dbReference>
<evidence type="ECO:0000256" key="9">
    <source>
        <dbReference type="ARBA" id="ARBA00047552"/>
    </source>
</evidence>
<dbReference type="EC" id="6.1.1.9" evidence="2"/>
<keyword evidence="5 10" id="KW-0067">ATP-binding</keyword>
<protein>
    <recommendedName>
        <fullName evidence="2">valine--tRNA ligase</fullName>
        <ecNumber evidence="2">6.1.1.9</ecNumber>
    </recommendedName>
    <alternativeName>
        <fullName evidence="8">Valyl-tRNA synthetase</fullName>
    </alternativeName>
</protein>
<comment type="catalytic activity">
    <reaction evidence="9">
        <text>tRNA(Val) + L-valine + ATP = L-valyl-tRNA(Val) + AMP + diphosphate</text>
        <dbReference type="Rhea" id="RHEA:10704"/>
        <dbReference type="Rhea" id="RHEA-COMP:9672"/>
        <dbReference type="Rhea" id="RHEA-COMP:9708"/>
        <dbReference type="ChEBI" id="CHEBI:30616"/>
        <dbReference type="ChEBI" id="CHEBI:33019"/>
        <dbReference type="ChEBI" id="CHEBI:57762"/>
        <dbReference type="ChEBI" id="CHEBI:78442"/>
        <dbReference type="ChEBI" id="CHEBI:78537"/>
        <dbReference type="ChEBI" id="CHEBI:456215"/>
        <dbReference type="EC" id="6.1.1.9"/>
    </reaction>
</comment>
<gene>
    <name evidence="14" type="ORF">BT96DRAFT_954690</name>
</gene>
<comment type="similarity">
    <text evidence="1 10">Belongs to the class-I aminoacyl-tRNA synthetase family.</text>
</comment>
<feature type="region of interest" description="Disordered" evidence="11">
    <location>
        <begin position="48"/>
        <end position="80"/>
    </location>
</feature>
<dbReference type="SUPFAM" id="SSF52374">
    <property type="entry name" value="Nucleotidylyl transferase"/>
    <property type="match status" value="1"/>
</dbReference>
<keyword evidence="6 10" id="KW-0648">Protein biosynthesis</keyword>
<dbReference type="CDD" id="cd00817">
    <property type="entry name" value="ValRS_core"/>
    <property type="match status" value="1"/>
</dbReference>
<organism evidence="14 15">
    <name type="scientific">Gymnopus androsaceus JB14</name>
    <dbReference type="NCBI Taxonomy" id="1447944"/>
    <lineage>
        <taxon>Eukaryota</taxon>
        <taxon>Fungi</taxon>
        <taxon>Dikarya</taxon>
        <taxon>Basidiomycota</taxon>
        <taxon>Agaricomycotina</taxon>
        <taxon>Agaricomycetes</taxon>
        <taxon>Agaricomycetidae</taxon>
        <taxon>Agaricales</taxon>
        <taxon>Marasmiineae</taxon>
        <taxon>Omphalotaceae</taxon>
        <taxon>Gymnopus</taxon>
    </lineage>
</organism>
<dbReference type="Gene3D" id="1.10.730.10">
    <property type="entry name" value="Isoleucyl-tRNA Synthetase, Domain 1"/>
    <property type="match status" value="1"/>
</dbReference>
<dbReference type="FunFam" id="3.90.740.10:FF:000005">
    <property type="entry name" value="Valine--tRNA ligase, mitochondrial"/>
    <property type="match status" value="1"/>
</dbReference>
<dbReference type="CDD" id="cd07962">
    <property type="entry name" value="Anticodon_Ia_Val"/>
    <property type="match status" value="1"/>
</dbReference>
<reference evidence="14" key="1">
    <citation type="journal article" date="2019" name="Environ. Microbiol.">
        <title>Fungal ecological strategies reflected in gene transcription - a case study of two litter decomposers.</title>
        <authorList>
            <person name="Barbi F."/>
            <person name="Kohler A."/>
            <person name="Barry K."/>
            <person name="Baskaran P."/>
            <person name="Daum C."/>
            <person name="Fauchery L."/>
            <person name="Ihrmark K."/>
            <person name="Kuo A."/>
            <person name="LaButti K."/>
            <person name="Lipzen A."/>
            <person name="Morin E."/>
            <person name="Grigoriev I.V."/>
            <person name="Henrissat B."/>
            <person name="Lindahl B."/>
            <person name="Martin F."/>
        </authorList>
    </citation>
    <scope>NUCLEOTIDE SEQUENCE</scope>
    <source>
        <strain evidence="14">JB14</strain>
    </source>
</reference>
<evidence type="ECO:0000256" key="10">
    <source>
        <dbReference type="RuleBase" id="RU363035"/>
    </source>
</evidence>
<evidence type="ECO:0000256" key="1">
    <source>
        <dbReference type="ARBA" id="ARBA00005594"/>
    </source>
</evidence>
<proteinExistence type="inferred from homology"/>
<evidence type="ECO:0000313" key="15">
    <source>
        <dbReference type="Proteomes" id="UP000799118"/>
    </source>
</evidence>
<keyword evidence="15" id="KW-1185">Reference proteome</keyword>
<dbReference type="Proteomes" id="UP000799118">
    <property type="component" value="Unassembled WGS sequence"/>
</dbReference>
<sequence>MSTTPAPSIPNNVSDPNSKSAAKKEAKRLEKEAKLAAKSVKNAAVAVVGGKKPKVEKEKKEEEAPFVNTTPKGEKKDLSQPMANSYNPIAVESAWYDWWNTQGFFAPQLTPDGKVRPEGLFVIPAPPPNVTGSLHIGHALTTAIQDGLVRWNRMLGKTTLFIPGFDHAGISTQSVVEKRLFKSTGQTRHDLGREKFLETVMDWKNEYQARITDQLTRLGGSYDWERVAFTMNPSLCKAVNENFCRLHEDGVLYRANRLVNWCVRLNTTLSNLEVDQKQLAGRTLLNVPGYDVKEKFEFGVITSFAYPIEGSEDKLIVATTRPETMLGDTAIAVHPDDTRYKHLHGKFAVHPFVDRRIPIIADAMVDMEFGTGAVKITPAHDPNDYEVGQRHKLAFINILNDDGTFNFNAGETFKGMKRFHARVAVVKALQEKGLYVEAKDNPMQIPICSKSGDIIEPILKPQWWVNCKPLAEEAIKRTRAVVSMAGGHPGLVCIPQLWWGHRCPAYFVDIEGREQSRDDGENWVVGRDLEQATERATALAAGAKFTLHQDEDVLDTWFSSGLWPFSILGWPDKTSDFQTFYPTSLLETGWDILFFWVARMVMLGIKLTGQMPFKEVYCHAMIRDAHGRKMSKSLGNVIDPIDVIQGLSLEELHEKLSEGNLDEKEIAKAKAGQKKDFPKGIPQCGTDALRFALCAYSGGGRDINLEILRVEGYRKFCNKVFNATKFAMLKLEGSFVPESQAKPTGNESLVEQWVLHKLNIAATEVNAQLAERNFMAATNAVYNFWLYELCDVYIEAMKPMTDESASAATSQSAQQTLYTCLDHGLRLLHPFMPYVTEELWQRLPRRPNDPTPSIMVSSFPVNDSAFVFKDADKQFDLVFAVLRAGRSLAASYSLQSNIQCKLFFLFIHTKTEEEAILFESQVPTIVTLTKGCTSAKVVRDAKDIPAGCGSTLVTSTIVVHTLVRGNVDLDVEISKCEKKLDIAQMSLQKITKLESQADYETTVPENVRLGNDDRRRTLEAEIATLESSKAMFADLK</sequence>
<dbReference type="InterPro" id="IPR009008">
    <property type="entry name" value="Val/Leu/Ile-tRNA-synth_edit"/>
</dbReference>
<dbReference type="InterPro" id="IPR002303">
    <property type="entry name" value="Valyl-tRNA_ligase"/>
</dbReference>
<dbReference type="Gene3D" id="3.40.50.620">
    <property type="entry name" value="HUPs"/>
    <property type="match status" value="2"/>
</dbReference>
<dbReference type="PROSITE" id="PS00178">
    <property type="entry name" value="AA_TRNA_LIGASE_I"/>
    <property type="match status" value="1"/>
</dbReference>
<feature type="region of interest" description="Disordered" evidence="11">
    <location>
        <begin position="1"/>
        <end position="30"/>
    </location>
</feature>
<feature type="compositionally biased region" description="Polar residues" evidence="11">
    <location>
        <begin position="1"/>
        <end position="17"/>
    </location>
</feature>
<evidence type="ECO:0000256" key="6">
    <source>
        <dbReference type="ARBA" id="ARBA00022917"/>
    </source>
</evidence>
<evidence type="ECO:0000256" key="3">
    <source>
        <dbReference type="ARBA" id="ARBA00022598"/>
    </source>
</evidence>
<feature type="domain" description="Methionyl/Valyl/Leucyl/Isoleucyl-tRNA synthetase anticodon-binding" evidence="13">
    <location>
        <begin position="751"/>
        <end position="901"/>
    </location>
</feature>
<dbReference type="SUPFAM" id="SSF50677">
    <property type="entry name" value="ValRS/IleRS/LeuRS editing domain"/>
    <property type="match status" value="1"/>
</dbReference>
<accession>A0A6A4I847</accession>
<evidence type="ECO:0000259" key="13">
    <source>
        <dbReference type="Pfam" id="PF08264"/>
    </source>
</evidence>
<keyword evidence="7 10" id="KW-0030">Aminoacyl-tRNA synthetase</keyword>
<dbReference type="FunFam" id="1.10.730.10:FF:000009">
    <property type="entry name" value="Valine--tRNA ligase, mitochondrial"/>
    <property type="match status" value="1"/>
</dbReference>